<evidence type="ECO:0000313" key="5">
    <source>
        <dbReference type="Proteomes" id="UP000499080"/>
    </source>
</evidence>
<dbReference type="InterPro" id="IPR006579">
    <property type="entry name" value="Pre_C2HC_dom"/>
</dbReference>
<keyword evidence="1" id="KW-1133">Transmembrane helix</keyword>
<reference evidence="3 5" key="1">
    <citation type="journal article" date="2019" name="Sci. Rep.">
        <title>Orb-weaving spider Araneus ventricosus genome elucidates the spidroin gene catalogue.</title>
        <authorList>
            <person name="Kono N."/>
            <person name="Nakamura H."/>
            <person name="Ohtoshi R."/>
            <person name="Moran D.A.P."/>
            <person name="Shinohara A."/>
            <person name="Yoshida Y."/>
            <person name="Fujiwara M."/>
            <person name="Mori M."/>
            <person name="Tomita M."/>
            <person name="Arakawa K."/>
        </authorList>
    </citation>
    <scope>NUCLEOTIDE SEQUENCE [LARGE SCALE GENOMIC DNA]</scope>
</reference>
<dbReference type="EMBL" id="BGPR01021060">
    <property type="protein sequence ID" value="GBN86007.1"/>
    <property type="molecule type" value="Genomic_DNA"/>
</dbReference>
<dbReference type="Pfam" id="PF07530">
    <property type="entry name" value="PRE_C2HC"/>
    <property type="match status" value="1"/>
</dbReference>
<accession>A0A4Y2SCP5</accession>
<comment type="caution">
    <text evidence="3">The sequence shown here is derived from an EMBL/GenBank/DDBJ whole genome shotgun (WGS) entry which is preliminary data.</text>
</comment>
<dbReference type="PANTHER" id="PTHR11161:SF0">
    <property type="entry name" value="O-ACYLTRANSFERASE LIKE PROTEIN"/>
    <property type="match status" value="1"/>
</dbReference>
<dbReference type="OrthoDB" id="6434386at2759"/>
<gene>
    <name evidence="3" type="primary">ORF1_77</name>
    <name evidence="4" type="synonym">ORF1_27</name>
    <name evidence="3" type="ORF">AVEN_244109_1</name>
    <name evidence="4" type="ORF">AVEN_85153_1</name>
</gene>
<dbReference type="EMBL" id="BGPR01021059">
    <property type="protein sequence ID" value="GBN86004.1"/>
    <property type="molecule type" value="Genomic_DNA"/>
</dbReference>
<evidence type="ECO:0000313" key="3">
    <source>
        <dbReference type="EMBL" id="GBN86004.1"/>
    </source>
</evidence>
<dbReference type="InterPro" id="IPR052728">
    <property type="entry name" value="O2_lipid_transport_reg"/>
</dbReference>
<keyword evidence="1" id="KW-0472">Membrane</keyword>
<proteinExistence type="predicted"/>
<name>A0A4Y2SCP5_ARAVE</name>
<dbReference type="AlphaFoldDB" id="A0A4Y2SCP5"/>
<dbReference type="PANTHER" id="PTHR11161">
    <property type="entry name" value="O-ACYLTRANSFERASE"/>
    <property type="match status" value="1"/>
</dbReference>
<organism evidence="3 5">
    <name type="scientific">Araneus ventricosus</name>
    <name type="common">Orbweaver spider</name>
    <name type="synonym">Epeira ventricosa</name>
    <dbReference type="NCBI Taxonomy" id="182803"/>
    <lineage>
        <taxon>Eukaryota</taxon>
        <taxon>Metazoa</taxon>
        <taxon>Ecdysozoa</taxon>
        <taxon>Arthropoda</taxon>
        <taxon>Chelicerata</taxon>
        <taxon>Arachnida</taxon>
        <taxon>Araneae</taxon>
        <taxon>Araneomorphae</taxon>
        <taxon>Entelegynae</taxon>
        <taxon>Araneoidea</taxon>
        <taxon>Araneidae</taxon>
        <taxon>Araneus</taxon>
    </lineage>
</organism>
<feature type="transmembrane region" description="Helical" evidence="1">
    <location>
        <begin position="551"/>
        <end position="570"/>
    </location>
</feature>
<sequence length="659" mass="75103">MEEDGRSRSTLSSSSIKYPNLMHNQFLPSLKQGFKVDDSPINYTQSWVQNHNQQPRSDGQICQEISRRESIIDKNQDFAQTCRKAIRDLQINGGSAALIASRNNELISYEKKIEESESILISIGPCPVMSCSKHHEASKDDVMDLETGQYVDQNSEFKVVSPKKAAKNLPNLTKSPILTANKFHELANLEENKPEIPAINLKIDSTYNLTLQEIHSNFPETENKLIKGFISIQANSPENRIKIIELLKRNNKEFVLSEAREDRPLKIVIKWLPIDQDKEELREILESNGFKILRISQLRNFREKTLYPYFLVDVVKTENCLNIYNLKTIKHLRIKVEPYRKKNRVTICYKCSNFHHSARNCECKPRCIKCAGSHETRDCDIKNKIENPTCINCEGEGHLASWRGCPKFPKTNNRPPIPTYAQKLKSNLNKTTNPINQNNPPVTEPINTNQDMRDFQTIAKALKTVKEALNEFPNLLEITLLCQFLHTTSDQDSAHHLWCALIGCPSSLLSGLHPPPDHSTACHQTRRTFLRQALFPINDINYFVDRGYFRTYVHCASYCVGLTVGYILATKQKLHIPLRLNIIGWMTSFAAAIIVLYGVYDWNQGNVPGIIVSTLYTCTNKLIWSLALAWVTVTCMTGNGGIEYVSQGIHSHRGPIAYF</sequence>
<evidence type="ECO:0000313" key="4">
    <source>
        <dbReference type="EMBL" id="GBN86007.1"/>
    </source>
</evidence>
<protein>
    <submittedName>
        <fullName evidence="3">Nucleic-acid-binding protein from transposon X-element</fullName>
    </submittedName>
</protein>
<keyword evidence="5" id="KW-1185">Reference proteome</keyword>
<evidence type="ECO:0000256" key="1">
    <source>
        <dbReference type="SAM" id="Phobius"/>
    </source>
</evidence>
<keyword evidence="1" id="KW-0812">Transmembrane</keyword>
<feature type="transmembrane region" description="Helical" evidence="1">
    <location>
        <begin position="582"/>
        <end position="602"/>
    </location>
</feature>
<evidence type="ECO:0000259" key="2">
    <source>
        <dbReference type="Pfam" id="PF07530"/>
    </source>
</evidence>
<dbReference type="Proteomes" id="UP000499080">
    <property type="component" value="Unassembled WGS sequence"/>
</dbReference>
<feature type="domain" description="Pre-C2HC" evidence="2">
    <location>
        <begin position="279"/>
        <end position="343"/>
    </location>
</feature>